<organism evidence="5 6">
    <name type="scientific">Gracilimonas mengyeensis</name>
    <dbReference type="NCBI Taxonomy" id="1302730"/>
    <lineage>
        <taxon>Bacteria</taxon>
        <taxon>Pseudomonadati</taxon>
        <taxon>Balneolota</taxon>
        <taxon>Balneolia</taxon>
        <taxon>Balneolales</taxon>
        <taxon>Balneolaceae</taxon>
        <taxon>Gracilimonas</taxon>
    </lineage>
</organism>
<dbReference type="Proteomes" id="UP000317557">
    <property type="component" value="Unassembled WGS sequence"/>
</dbReference>
<dbReference type="Gene3D" id="1.10.10.10">
    <property type="entry name" value="Winged helix-like DNA-binding domain superfamily/Winged helix DNA-binding domain"/>
    <property type="match status" value="1"/>
</dbReference>
<dbReference type="PANTHER" id="PTHR42756:SF1">
    <property type="entry name" value="TRANSCRIPTIONAL REPRESSOR OF EMRAB OPERON"/>
    <property type="match status" value="1"/>
</dbReference>
<protein>
    <submittedName>
        <fullName evidence="5">Transcriptional regulator, MarR family</fullName>
    </submittedName>
</protein>
<evidence type="ECO:0000256" key="2">
    <source>
        <dbReference type="ARBA" id="ARBA00023125"/>
    </source>
</evidence>
<dbReference type="InterPro" id="IPR036390">
    <property type="entry name" value="WH_DNA-bd_sf"/>
</dbReference>
<evidence type="ECO:0000259" key="4">
    <source>
        <dbReference type="PROSITE" id="PS50995"/>
    </source>
</evidence>
<gene>
    <name evidence="5" type="ORF">SAMN06265219_1133</name>
</gene>
<dbReference type="InterPro" id="IPR036388">
    <property type="entry name" value="WH-like_DNA-bd_sf"/>
</dbReference>
<dbReference type="PANTHER" id="PTHR42756">
    <property type="entry name" value="TRANSCRIPTIONAL REGULATOR, MARR"/>
    <property type="match status" value="1"/>
</dbReference>
<dbReference type="OrthoDB" id="5295456at2"/>
<dbReference type="EMBL" id="FXTP01000013">
    <property type="protein sequence ID" value="SMO85774.1"/>
    <property type="molecule type" value="Genomic_DNA"/>
</dbReference>
<accession>A0A521EPD4</accession>
<dbReference type="SUPFAM" id="SSF46785">
    <property type="entry name" value="Winged helix' DNA-binding domain"/>
    <property type="match status" value="1"/>
</dbReference>
<proteinExistence type="predicted"/>
<sequence>MENISESLKFFLNLTMTQALIARRFDARLSIHSLSLNDFMILFHLSKAPDEKLRRIDLAEKVGLSASAITKKITPLEKIGMVTKEANARDARVSFVKLAEGGNRVLHEALQSAEMAAKELYPKEKEEKLVQSNQVLIELGGSVQ</sequence>
<evidence type="ECO:0000313" key="6">
    <source>
        <dbReference type="Proteomes" id="UP000317557"/>
    </source>
</evidence>
<evidence type="ECO:0000256" key="3">
    <source>
        <dbReference type="ARBA" id="ARBA00023163"/>
    </source>
</evidence>
<reference evidence="5 6" key="1">
    <citation type="submission" date="2017-05" db="EMBL/GenBank/DDBJ databases">
        <authorList>
            <person name="Varghese N."/>
            <person name="Submissions S."/>
        </authorList>
    </citation>
    <scope>NUCLEOTIDE SEQUENCE [LARGE SCALE GENOMIC DNA]</scope>
    <source>
        <strain evidence="5 6">DSM 21985</strain>
    </source>
</reference>
<keyword evidence="1" id="KW-0805">Transcription regulation</keyword>
<dbReference type="PROSITE" id="PS50995">
    <property type="entry name" value="HTH_MARR_2"/>
    <property type="match status" value="1"/>
</dbReference>
<dbReference type="AlphaFoldDB" id="A0A521EPD4"/>
<name>A0A521EPD4_9BACT</name>
<evidence type="ECO:0000256" key="1">
    <source>
        <dbReference type="ARBA" id="ARBA00023015"/>
    </source>
</evidence>
<dbReference type="RefSeq" id="WP_142455310.1">
    <property type="nucleotide sequence ID" value="NZ_FXTP01000013.1"/>
</dbReference>
<dbReference type="SMART" id="SM00347">
    <property type="entry name" value="HTH_MARR"/>
    <property type="match status" value="1"/>
</dbReference>
<dbReference type="GO" id="GO:0003700">
    <property type="term" value="F:DNA-binding transcription factor activity"/>
    <property type="evidence" value="ECO:0007669"/>
    <property type="project" value="InterPro"/>
</dbReference>
<keyword evidence="2" id="KW-0238">DNA-binding</keyword>
<keyword evidence="3" id="KW-0804">Transcription</keyword>
<evidence type="ECO:0000313" key="5">
    <source>
        <dbReference type="EMBL" id="SMO85774.1"/>
    </source>
</evidence>
<dbReference type="InterPro" id="IPR000835">
    <property type="entry name" value="HTH_MarR-typ"/>
</dbReference>
<feature type="domain" description="HTH marR-type" evidence="4">
    <location>
        <begin position="1"/>
        <end position="141"/>
    </location>
</feature>
<keyword evidence="6" id="KW-1185">Reference proteome</keyword>
<dbReference type="GO" id="GO:0003677">
    <property type="term" value="F:DNA binding"/>
    <property type="evidence" value="ECO:0007669"/>
    <property type="project" value="UniProtKB-KW"/>
</dbReference>
<dbReference type="Pfam" id="PF01047">
    <property type="entry name" value="MarR"/>
    <property type="match status" value="1"/>
</dbReference>